<dbReference type="Pfam" id="PF13426">
    <property type="entry name" value="PAS_9"/>
    <property type="match status" value="1"/>
</dbReference>
<keyword evidence="8" id="KW-0808">Transferase</keyword>
<dbReference type="InterPro" id="IPR011102">
    <property type="entry name" value="Sig_transdc_His_kinase_HWE"/>
</dbReference>
<evidence type="ECO:0000313" key="19">
    <source>
        <dbReference type="Proteomes" id="UP000199283"/>
    </source>
</evidence>
<accession>A0A1H7H9J1</accession>
<evidence type="ECO:0000256" key="10">
    <source>
        <dbReference type="ARBA" id="ARBA00022741"/>
    </source>
</evidence>
<dbReference type="InterPro" id="IPR035965">
    <property type="entry name" value="PAS-like_dom_sf"/>
</dbReference>
<dbReference type="InterPro" id="IPR000700">
    <property type="entry name" value="PAS-assoc_C"/>
</dbReference>
<dbReference type="PROSITE" id="PS50113">
    <property type="entry name" value="PAC"/>
    <property type="match status" value="1"/>
</dbReference>
<dbReference type="SUPFAM" id="SSF55785">
    <property type="entry name" value="PYP-like sensor domain (PAS domain)"/>
    <property type="match status" value="1"/>
</dbReference>
<dbReference type="EMBL" id="FNZQ01000001">
    <property type="protein sequence ID" value="SEK46954.1"/>
    <property type="molecule type" value="Genomic_DNA"/>
</dbReference>
<keyword evidence="6" id="KW-0285">Flavoprotein</keyword>
<protein>
    <recommendedName>
        <fullName evidence="2">histidine kinase</fullName>
        <ecNumber evidence="2">2.7.13.3</ecNumber>
    </recommendedName>
</protein>
<sequence length="451" mass="50241">MTEAIAFGIDPDLWPCGLVVMNETGQIELTNATLREWLGIDPSDQCQSLRFVDVLSRAGRIYFETHLRPLLLMNGHFAEISIDIERSDGTRFGVFMNGRATLINGRMINAHFCVFKNEQRRSFERELVAKRRESDEFRSLVRSSPQAIVSVDRDLIIHAWNPAAEDLFGYTEAEAIGERFDSLLVTPEDQETMADDLLHIATGETLRSEAVQLHKDGRLLHVEKSIAAINDKTQEYSGFVAIFSDISARKASEAKIQVLLEEINHRSKNLLSVVQVIARQTWRLYKGADFFSAFNNRIASLTSNQDMLISSKGSNVDLESLAHAQFAHLIDPEDPQVVISGPAVHLSKSVTQAIGMAIFELVTNAAKYGALSKEAGAVTLSWKINDMPSPMLEMSWIETDGPPVIVPTRKGFGYQVTGPLLEGVTSGQTSREYATEGFRWTLKAPLDRLTQ</sequence>
<dbReference type="NCBIfam" id="TIGR00229">
    <property type="entry name" value="sensory_box"/>
    <property type="match status" value="1"/>
</dbReference>
<evidence type="ECO:0000256" key="4">
    <source>
        <dbReference type="ARBA" id="ARBA00022553"/>
    </source>
</evidence>
<dbReference type="Gene3D" id="3.30.450.20">
    <property type="entry name" value="PAS domain"/>
    <property type="match status" value="1"/>
</dbReference>
<dbReference type="GO" id="GO:0009881">
    <property type="term" value="F:photoreceptor activity"/>
    <property type="evidence" value="ECO:0007669"/>
    <property type="project" value="UniProtKB-KW"/>
</dbReference>
<proteinExistence type="predicted"/>
<dbReference type="Proteomes" id="UP000199283">
    <property type="component" value="Unassembled WGS sequence"/>
</dbReference>
<dbReference type="CDD" id="cd00130">
    <property type="entry name" value="PAS"/>
    <property type="match status" value="1"/>
</dbReference>
<dbReference type="InterPro" id="IPR001610">
    <property type="entry name" value="PAC"/>
</dbReference>
<dbReference type="OrthoDB" id="341208at2"/>
<dbReference type="InterPro" id="IPR000014">
    <property type="entry name" value="PAS"/>
</dbReference>
<keyword evidence="19" id="KW-1185">Reference proteome</keyword>
<evidence type="ECO:0000256" key="13">
    <source>
        <dbReference type="ARBA" id="ARBA00022991"/>
    </source>
</evidence>
<dbReference type="PROSITE" id="PS50112">
    <property type="entry name" value="PAS"/>
    <property type="match status" value="1"/>
</dbReference>
<keyword evidence="3" id="KW-0600">Photoreceptor protein</keyword>
<keyword evidence="15" id="KW-0675">Receptor</keyword>
<evidence type="ECO:0000256" key="2">
    <source>
        <dbReference type="ARBA" id="ARBA00012438"/>
    </source>
</evidence>
<dbReference type="InterPro" id="IPR013656">
    <property type="entry name" value="PAS_4"/>
</dbReference>
<evidence type="ECO:0000256" key="15">
    <source>
        <dbReference type="ARBA" id="ARBA00023170"/>
    </source>
</evidence>
<organism evidence="18 19">
    <name type="scientific">Jannaschia helgolandensis</name>
    <dbReference type="NCBI Taxonomy" id="188906"/>
    <lineage>
        <taxon>Bacteria</taxon>
        <taxon>Pseudomonadati</taxon>
        <taxon>Pseudomonadota</taxon>
        <taxon>Alphaproteobacteria</taxon>
        <taxon>Rhodobacterales</taxon>
        <taxon>Roseobacteraceae</taxon>
        <taxon>Jannaschia</taxon>
    </lineage>
</organism>
<feature type="domain" description="PAS" evidence="16">
    <location>
        <begin position="133"/>
        <end position="204"/>
    </location>
</feature>
<evidence type="ECO:0000259" key="16">
    <source>
        <dbReference type="PROSITE" id="PS50112"/>
    </source>
</evidence>
<evidence type="ECO:0000256" key="3">
    <source>
        <dbReference type="ARBA" id="ARBA00022543"/>
    </source>
</evidence>
<keyword evidence="11" id="KW-0418">Kinase</keyword>
<evidence type="ECO:0000256" key="5">
    <source>
        <dbReference type="ARBA" id="ARBA00022606"/>
    </source>
</evidence>
<evidence type="ECO:0000256" key="6">
    <source>
        <dbReference type="ARBA" id="ARBA00022630"/>
    </source>
</evidence>
<evidence type="ECO:0000256" key="11">
    <source>
        <dbReference type="ARBA" id="ARBA00022777"/>
    </source>
</evidence>
<keyword evidence="12" id="KW-0067">ATP-binding</keyword>
<reference evidence="18 19" key="1">
    <citation type="submission" date="2016-10" db="EMBL/GenBank/DDBJ databases">
        <authorList>
            <person name="de Groot N.N."/>
        </authorList>
    </citation>
    <scope>NUCLEOTIDE SEQUENCE [LARGE SCALE GENOMIC DNA]</scope>
    <source>
        <strain evidence="18 19">DSM 14858</strain>
    </source>
</reference>
<keyword evidence="5" id="KW-0716">Sensory transduction</keyword>
<evidence type="ECO:0000256" key="9">
    <source>
        <dbReference type="ARBA" id="ARBA00022737"/>
    </source>
</evidence>
<evidence type="ECO:0000256" key="7">
    <source>
        <dbReference type="ARBA" id="ARBA00022643"/>
    </source>
</evidence>
<dbReference type="SMART" id="SM00091">
    <property type="entry name" value="PAS"/>
    <property type="match status" value="2"/>
</dbReference>
<dbReference type="GO" id="GO:0004673">
    <property type="term" value="F:protein histidine kinase activity"/>
    <property type="evidence" value="ECO:0007669"/>
    <property type="project" value="UniProtKB-EC"/>
</dbReference>
<evidence type="ECO:0000256" key="8">
    <source>
        <dbReference type="ARBA" id="ARBA00022679"/>
    </source>
</evidence>
<keyword evidence="10" id="KW-0547">Nucleotide-binding</keyword>
<dbReference type="SMART" id="SM00911">
    <property type="entry name" value="HWE_HK"/>
    <property type="match status" value="1"/>
</dbReference>
<name>A0A1H7H9J1_9RHOB</name>
<dbReference type="STRING" id="188906.SAMN04488526_0646"/>
<keyword evidence="14" id="KW-0843">Virulence</keyword>
<evidence type="ECO:0000256" key="14">
    <source>
        <dbReference type="ARBA" id="ARBA00023026"/>
    </source>
</evidence>
<dbReference type="Pfam" id="PF07536">
    <property type="entry name" value="HWE_HK"/>
    <property type="match status" value="1"/>
</dbReference>
<dbReference type="SMART" id="SM00086">
    <property type="entry name" value="PAC"/>
    <property type="match status" value="1"/>
</dbReference>
<dbReference type="AlphaFoldDB" id="A0A1H7H9J1"/>
<dbReference type="Pfam" id="PF08448">
    <property type="entry name" value="PAS_4"/>
    <property type="match status" value="1"/>
</dbReference>
<gene>
    <name evidence="18" type="ORF">SAMN04488526_0646</name>
</gene>
<keyword evidence="4" id="KW-0597">Phosphoprotein</keyword>
<evidence type="ECO:0000313" key="18">
    <source>
        <dbReference type="EMBL" id="SEK46954.1"/>
    </source>
</evidence>
<evidence type="ECO:0000259" key="17">
    <source>
        <dbReference type="PROSITE" id="PS50113"/>
    </source>
</evidence>
<dbReference type="PANTHER" id="PTHR41523:SF8">
    <property type="entry name" value="ETHYLENE RESPONSE SENSOR PROTEIN"/>
    <property type="match status" value="1"/>
</dbReference>
<dbReference type="RefSeq" id="WP_092759698.1">
    <property type="nucleotide sequence ID" value="NZ_FNZQ01000001.1"/>
</dbReference>
<dbReference type="GO" id="GO:0005524">
    <property type="term" value="F:ATP binding"/>
    <property type="evidence" value="ECO:0007669"/>
    <property type="project" value="UniProtKB-KW"/>
</dbReference>
<evidence type="ECO:0000256" key="1">
    <source>
        <dbReference type="ARBA" id="ARBA00000085"/>
    </source>
</evidence>
<dbReference type="EC" id="2.7.13.3" evidence="2"/>
<keyword evidence="13" id="KW-0157">Chromophore</keyword>
<evidence type="ECO:0000256" key="12">
    <source>
        <dbReference type="ARBA" id="ARBA00022840"/>
    </source>
</evidence>
<comment type="catalytic activity">
    <reaction evidence="1">
        <text>ATP + protein L-histidine = ADP + protein N-phospho-L-histidine.</text>
        <dbReference type="EC" id="2.7.13.3"/>
    </reaction>
</comment>
<dbReference type="PANTHER" id="PTHR41523">
    <property type="entry name" value="TWO-COMPONENT SYSTEM SENSOR PROTEIN"/>
    <property type="match status" value="1"/>
</dbReference>
<keyword evidence="7" id="KW-0288">FMN</keyword>
<keyword evidence="9" id="KW-0677">Repeat</keyword>
<feature type="domain" description="PAC" evidence="17">
    <location>
        <begin position="206"/>
        <end position="258"/>
    </location>
</feature>